<accession>A0A1D9QFB6</accession>
<dbReference type="EMBL" id="CP017824">
    <property type="protein sequence ID" value="APA13579.1"/>
    <property type="molecule type" value="Genomic_DNA"/>
</dbReference>
<reference evidence="4" key="1">
    <citation type="journal article" date="2017" name="Genome Biol. Evol.">
        <title>The complete genome sequence of the phytopathogenic fungus Sclerotinia sclerotiorum reveals insights into the genome architecture of broad host range pathogens.</title>
        <authorList>
            <person name="Derbyshire M."/>
            <person name="Denton-Giles M."/>
            <person name="Hegedus D."/>
            <person name="Seifbarghy S."/>
            <person name="Rollins J."/>
            <person name="van Kan J."/>
            <person name="Seidl M.F."/>
            <person name="Faino L."/>
            <person name="Mbengue M."/>
            <person name="Navaud O."/>
            <person name="Raffaele S."/>
            <person name="Hammond-Kosack K."/>
            <person name="Heard S."/>
            <person name="Oliver R."/>
        </authorList>
    </citation>
    <scope>NUCLEOTIDE SEQUENCE [LARGE SCALE GENOMIC DNA]</scope>
    <source>
        <strain evidence="4">ATCC 18683 / 1980 / Ss-1</strain>
    </source>
</reference>
<evidence type="ECO:0000256" key="1">
    <source>
        <dbReference type="SAM" id="Coils"/>
    </source>
</evidence>
<gene>
    <name evidence="3" type="ORF">sscle_11g083490</name>
</gene>
<dbReference type="OrthoDB" id="3563914at2759"/>
<feature type="compositionally biased region" description="Low complexity" evidence="2">
    <location>
        <begin position="87"/>
        <end position="96"/>
    </location>
</feature>
<sequence length="317" mass="35465">MGLRLFDMGIITSRTSSTSPTTPTIAVGSNTSCSNSTISRTLPIAIVSKINRGNPTSSQTPIIAMGSNTNSSSLTRPRTPPIAVGSNTNNNNLTRPRTPPIAMGSNGNPSLPVARPVSPDRTIDEEDLEYYRLPPSYCSFQQNSIVCHHRSAIYTTGIITELVGRGDAKSKHVPRNTVLKKPPPQPETYTNHLAILRNPKHQERKSQPDKYLSPPLSNISPYYVKRFVETEAREDLKQGIHPGRPAFTLSKVQARELEEERDEMAEYETLKASRLEEELDRLAEETRMLEVKNRKLEEVIRRRGATNRWRTTKEAHG</sequence>
<feature type="region of interest" description="Disordered" evidence="2">
    <location>
        <begin position="167"/>
        <end position="190"/>
    </location>
</feature>
<evidence type="ECO:0000256" key="2">
    <source>
        <dbReference type="SAM" id="MobiDB-lite"/>
    </source>
</evidence>
<keyword evidence="1" id="KW-0175">Coiled coil</keyword>
<dbReference type="Proteomes" id="UP000177798">
    <property type="component" value="Chromosome 11"/>
</dbReference>
<feature type="compositionally biased region" description="Polar residues" evidence="2">
    <location>
        <begin position="57"/>
        <end position="76"/>
    </location>
</feature>
<dbReference type="VEuPathDB" id="FungiDB:sscle_11g083490"/>
<evidence type="ECO:0000313" key="3">
    <source>
        <dbReference type="EMBL" id="APA13579.1"/>
    </source>
</evidence>
<protein>
    <submittedName>
        <fullName evidence="3">Uncharacterized protein</fullName>
    </submittedName>
</protein>
<proteinExistence type="predicted"/>
<evidence type="ECO:0000313" key="4">
    <source>
        <dbReference type="Proteomes" id="UP000177798"/>
    </source>
</evidence>
<name>A0A1D9QFB6_SCLS1</name>
<feature type="region of interest" description="Disordered" evidence="2">
    <location>
        <begin position="57"/>
        <end position="96"/>
    </location>
</feature>
<organism evidence="3 4">
    <name type="scientific">Sclerotinia sclerotiorum (strain ATCC 18683 / 1980 / Ss-1)</name>
    <name type="common">White mold</name>
    <name type="synonym">Whetzelinia sclerotiorum</name>
    <dbReference type="NCBI Taxonomy" id="665079"/>
    <lineage>
        <taxon>Eukaryota</taxon>
        <taxon>Fungi</taxon>
        <taxon>Dikarya</taxon>
        <taxon>Ascomycota</taxon>
        <taxon>Pezizomycotina</taxon>
        <taxon>Leotiomycetes</taxon>
        <taxon>Helotiales</taxon>
        <taxon>Sclerotiniaceae</taxon>
        <taxon>Sclerotinia</taxon>
    </lineage>
</organism>
<feature type="coiled-coil region" evidence="1">
    <location>
        <begin position="250"/>
        <end position="302"/>
    </location>
</feature>
<dbReference type="AlphaFoldDB" id="A0A1D9QFB6"/>